<dbReference type="Gene3D" id="3.40.50.300">
    <property type="entry name" value="P-loop containing nucleotide triphosphate hydrolases"/>
    <property type="match status" value="2"/>
</dbReference>
<keyword evidence="1" id="KW-0234">DNA repair</keyword>
<comment type="catalytic activity">
    <reaction evidence="1">
        <text>ATP + H2O = ADP + phosphate + H(+)</text>
        <dbReference type="Rhea" id="RHEA:13065"/>
        <dbReference type="ChEBI" id="CHEBI:15377"/>
        <dbReference type="ChEBI" id="CHEBI:15378"/>
        <dbReference type="ChEBI" id="CHEBI:30616"/>
        <dbReference type="ChEBI" id="CHEBI:43474"/>
        <dbReference type="ChEBI" id="CHEBI:456216"/>
        <dbReference type="EC" id="5.6.2.3"/>
    </reaction>
</comment>
<reference evidence="4 5" key="1">
    <citation type="submission" date="2018-04" db="EMBL/GenBank/DDBJ databases">
        <title>WGS assembly of Panicum hallii var. hallii HAL2.</title>
        <authorList>
            <person name="Lovell J."/>
            <person name="Jenkins J."/>
            <person name="Lowry D."/>
            <person name="Mamidi S."/>
            <person name="Sreedasyam A."/>
            <person name="Weng X."/>
            <person name="Barry K."/>
            <person name="Bonette J."/>
            <person name="Campitelli B."/>
            <person name="Daum C."/>
            <person name="Gordon S."/>
            <person name="Gould B."/>
            <person name="Lipzen A."/>
            <person name="MacQueen A."/>
            <person name="Palacio-Mejia J."/>
            <person name="Plott C."/>
            <person name="Shakirov E."/>
            <person name="Shu S."/>
            <person name="Yoshinaga Y."/>
            <person name="Zane M."/>
            <person name="Rokhsar D."/>
            <person name="Grimwood J."/>
            <person name="Schmutz J."/>
            <person name="Juenger T."/>
        </authorList>
    </citation>
    <scope>NUCLEOTIDE SEQUENCE [LARGE SCALE GENOMIC DNA]</scope>
    <source>
        <strain evidence="5">cv. HAL2</strain>
    </source>
</reference>
<keyword evidence="1" id="KW-0067">ATP-binding</keyword>
<dbReference type="OrthoDB" id="664507at2759"/>
<dbReference type="InterPro" id="IPR010285">
    <property type="entry name" value="DNA_helicase_pif1-like_DEAD"/>
</dbReference>
<dbReference type="STRING" id="1504633.A0A2T7F6L1"/>
<evidence type="ECO:0000313" key="4">
    <source>
        <dbReference type="EMBL" id="PUZ75707.1"/>
    </source>
</evidence>
<dbReference type="GO" id="GO:0006310">
    <property type="term" value="P:DNA recombination"/>
    <property type="evidence" value="ECO:0007669"/>
    <property type="project" value="UniProtKB-KW"/>
</dbReference>
<dbReference type="EC" id="5.6.2.3" evidence="1"/>
<dbReference type="GO" id="GO:0000723">
    <property type="term" value="P:telomere maintenance"/>
    <property type="evidence" value="ECO:0007669"/>
    <property type="project" value="InterPro"/>
</dbReference>
<keyword evidence="1" id="KW-0347">Helicase</keyword>
<protein>
    <recommendedName>
        <fullName evidence="1">ATP-dependent DNA helicase</fullName>
        <ecNumber evidence="1">5.6.2.3</ecNumber>
    </recommendedName>
</protein>
<keyword evidence="1" id="KW-0233">DNA recombination</keyword>
<feature type="domain" description="DNA helicase Pif1-like DEAD-box helicase" evidence="2">
    <location>
        <begin position="227"/>
        <end position="355"/>
    </location>
</feature>
<dbReference type="PANTHER" id="PTHR10492:SF94">
    <property type="entry name" value="ATP-DEPENDENT DNA HELICASE"/>
    <property type="match status" value="1"/>
</dbReference>
<name>A0A2T7F6L1_9POAL</name>
<gene>
    <name evidence="4" type="ORF">GQ55_1G225700</name>
</gene>
<dbReference type="Proteomes" id="UP000244336">
    <property type="component" value="Chromosome 1"/>
</dbReference>
<dbReference type="Pfam" id="PF05970">
    <property type="entry name" value="PIF1"/>
    <property type="match status" value="2"/>
</dbReference>
<evidence type="ECO:0000259" key="2">
    <source>
        <dbReference type="Pfam" id="PF05970"/>
    </source>
</evidence>
<feature type="domain" description="DNA helicase Pif1-like 2B" evidence="3">
    <location>
        <begin position="432"/>
        <end position="457"/>
    </location>
</feature>
<dbReference type="GO" id="GO:0006281">
    <property type="term" value="P:DNA repair"/>
    <property type="evidence" value="ECO:0007669"/>
    <property type="project" value="UniProtKB-KW"/>
</dbReference>
<dbReference type="AlphaFoldDB" id="A0A2T7F6L1"/>
<dbReference type="SUPFAM" id="SSF52540">
    <property type="entry name" value="P-loop containing nucleoside triphosphate hydrolases"/>
    <property type="match status" value="2"/>
</dbReference>
<sequence>MRYNYHINVEICCSIKSVKYVYKYIYIYVYIYKGHDRASFSIEPKDNWKKAVYRLFAFKLYFMSPPVLQMQVHLEGMHMVAYKSTDDLSNVVQSKKSQRSMLTEYFKVNRSNPTARKYLYTEFPEHFTWNKSKKVGRLVYANPAEGERYYLRIMLNHVRGATSYENLRTWREQMAGYEEIPDHVLKNKGQVFFVDGPGGTGKTYLYKALIAKVQSMDLIVVATATFIPIKLSGNTMCSFTKQSGTTEWLRRASLIIWDEVAMTKRQAVEALDRSLRDIMGCDKLFGGKVMLFGGDFRQVLPLVPHGMRAQITDATLLRSYIWESVRRIRLTQNMQAQSDTWFADYLLRIGNGMEEAFEDDYVWLPDDILIQNPPQDDSIDILVDRVFPDLVDNCTSATCMRERAILSTRNGHVDAVSALMIDRFPGKHKKNCPVILLRNLDPHNGLCNGTRLVVQGFQNNLIDAEIVNGQHAGNRVFIPRIPMSLSEDLTLPFKFKRKQFPIRLSFAMTINKAQGQTIPNVGIYLPKPVFSHGQLYVALSRGVSRQSTWVLAKRNTNIDPTRKSMKNIIYRDLLES</sequence>
<comment type="cofactor">
    <cofactor evidence="1">
        <name>Mg(2+)</name>
        <dbReference type="ChEBI" id="CHEBI:18420"/>
    </cofactor>
</comment>
<dbReference type="GO" id="GO:0016887">
    <property type="term" value="F:ATP hydrolysis activity"/>
    <property type="evidence" value="ECO:0007669"/>
    <property type="project" value="RHEA"/>
</dbReference>
<accession>A0A2T7F6L1</accession>
<keyword evidence="1" id="KW-0378">Hydrolase</keyword>
<keyword evidence="1" id="KW-0227">DNA damage</keyword>
<dbReference type="Gramene" id="PUZ75707">
    <property type="protein sequence ID" value="PUZ75707"/>
    <property type="gene ID" value="GQ55_1G225700"/>
</dbReference>
<keyword evidence="5" id="KW-1185">Reference proteome</keyword>
<dbReference type="GO" id="GO:0005524">
    <property type="term" value="F:ATP binding"/>
    <property type="evidence" value="ECO:0007669"/>
    <property type="project" value="UniProtKB-KW"/>
</dbReference>
<keyword evidence="1" id="KW-0547">Nucleotide-binding</keyword>
<dbReference type="InterPro" id="IPR049163">
    <property type="entry name" value="Pif1-like_2B_dom"/>
</dbReference>
<dbReference type="CDD" id="cd18809">
    <property type="entry name" value="SF1_C_RecD"/>
    <property type="match status" value="1"/>
</dbReference>
<dbReference type="FunFam" id="3.40.50.300:FF:002884">
    <property type="entry name" value="ATP-dependent DNA helicase"/>
    <property type="match status" value="1"/>
</dbReference>
<evidence type="ECO:0000259" key="3">
    <source>
        <dbReference type="Pfam" id="PF21530"/>
    </source>
</evidence>
<proteinExistence type="inferred from homology"/>
<organism evidence="4 5">
    <name type="scientific">Panicum hallii var. hallii</name>
    <dbReference type="NCBI Taxonomy" id="1504633"/>
    <lineage>
        <taxon>Eukaryota</taxon>
        <taxon>Viridiplantae</taxon>
        <taxon>Streptophyta</taxon>
        <taxon>Embryophyta</taxon>
        <taxon>Tracheophyta</taxon>
        <taxon>Spermatophyta</taxon>
        <taxon>Magnoliopsida</taxon>
        <taxon>Liliopsida</taxon>
        <taxon>Poales</taxon>
        <taxon>Poaceae</taxon>
        <taxon>PACMAD clade</taxon>
        <taxon>Panicoideae</taxon>
        <taxon>Panicodae</taxon>
        <taxon>Paniceae</taxon>
        <taxon>Panicinae</taxon>
        <taxon>Panicum</taxon>
        <taxon>Panicum sect. Panicum</taxon>
    </lineage>
</organism>
<comment type="similarity">
    <text evidence="1">Belongs to the helicase family.</text>
</comment>
<feature type="domain" description="DNA helicase Pif1-like DEAD-box helicase" evidence="2">
    <location>
        <begin position="172"/>
        <end position="224"/>
    </location>
</feature>
<dbReference type="InterPro" id="IPR027417">
    <property type="entry name" value="P-loop_NTPase"/>
</dbReference>
<dbReference type="GO" id="GO:0043139">
    <property type="term" value="F:5'-3' DNA helicase activity"/>
    <property type="evidence" value="ECO:0007669"/>
    <property type="project" value="UniProtKB-EC"/>
</dbReference>
<evidence type="ECO:0000256" key="1">
    <source>
        <dbReference type="RuleBase" id="RU363044"/>
    </source>
</evidence>
<dbReference type="PANTHER" id="PTHR10492">
    <property type="match status" value="1"/>
</dbReference>
<dbReference type="Pfam" id="PF21530">
    <property type="entry name" value="Pif1_2B_dom"/>
    <property type="match status" value="1"/>
</dbReference>
<dbReference type="EMBL" id="CM009749">
    <property type="protein sequence ID" value="PUZ75707.1"/>
    <property type="molecule type" value="Genomic_DNA"/>
</dbReference>
<evidence type="ECO:0000313" key="5">
    <source>
        <dbReference type="Proteomes" id="UP000244336"/>
    </source>
</evidence>